<comment type="caution">
    <text evidence="3">The sequence shown here is derived from an EMBL/GenBank/DDBJ whole genome shotgun (WGS) entry which is preliminary data.</text>
</comment>
<dbReference type="InterPro" id="IPR029058">
    <property type="entry name" value="AB_hydrolase_fold"/>
</dbReference>
<dbReference type="Pfam" id="PF00326">
    <property type="entry name" value="Peptidase_S9"/>
    <property type="match status" value="1"/>
</dbReference>
<dbReference type="Gene3D" id="3.40.50.1820">
    <property type="entry name" value="alpha/beta hydrolase"/>
    <property type="match status" value="1"/>
</dbReference>
<evidence type="ECO:0000313" key="3">
    <source>
        <dbReference type="EMBL" id="MBE8714687.1"/>
    </source>
</evidence>
<organism evidence="3 4">
    <name type="scientific">Sphingobacterium hungaricum</name>
    <dbReference type="NCBI Taxonomy" id="2082723"/>
    <lineage>
        <taxon>Bacteria</taxon>
        <taxon>Pseudomonadati</taxon>
        <taxon>Bacteroidota</taxon>
        <taxon>Sphingobacteriia</taxon>
        <taxon>Sphingobacteriales</taxon>
        <taxon>Sphingobacteriaceae</taxon>
        <taxon>Sphingobacterium</taxon>
    </lineage>
</organism>
<dbReference type="PANTHER" id="PTHR42776:SF27">
    <property type="entry name" value="DIPEPTIDYL PEPTIDASE FAMILY MEMBER 6"/>
    <property type="match status" value="1"/>
</dbReference>
<dbReference type="Proteomes" id="UP000616201">
    <property type="component" value="Unassembled WGS sequence"/>
</dbReference>
<gene>
    <name evidence="3" type="ORF">C4F49_13440</name>
</gene>
<dbReference type="SUPFAM" id="SSF82171">
    <property type="entry name" value="DPP6 N-terminal domain-like"/>
    <property type="match status" value="1"/>
</dbReference>
<dbReference type="PROSITE" id="PS51257">
    <property type="entry name" value="PROKAR_LIPOPROTEIN"/>
    <property type="match status" value="1"/>
</dbReference>
<dbReference type="GO" id="GO:0006508">
    <property type="term" value="P:proteolysis"/>
    <property type="evidence" value="ECO:0007669"/>
    <property type="project" value="InterPro"/>
</dbReference>
<accession>A0A928YRI5</accession>
<evidence type="ECO:0000256" key="1">
    <source>
        <dbReference type="ARBA" id="ARBA00022801"/>
    </source>
</evidence>
<keyword evidence="4" id="KW-1185">Reference proteome</keyword>
<dbReference type="PANTHER" id="PTHR42776">
    <property type="entry name" value="SERINE PEPTIDASE S9 FAMILY MEMBER"/>
    <property type="match status" value="1"/>
</dbReference>
<dbReference type="EMBL" id="PRDK01000007">
    <property type="protein sequence ID" value="MBE8714687.1"/>
    <property type="molecule type" value="Genomic_DNA"/>
</dbReference>
<reference evidence="3" key="1">
    <citation type="submission" date="2018-02" db="EMBL/GenBank/DDBJ databases">
        <authorList>
            <person name="Vasarhelyi B.M."/>
            <person name="Deshmukh S."/>
            <person name="Balint B."/>
            <person name="Kukolya J."/>
        </authorList>
    </citation>
    <scope>NUCLEOTIDE SEQUENCE</scope>
    <source>
        <strain evidence="3">KB22</strain>
    </source>
</reference>
<evidence type="ECO:0000313" key="4">
    <source>
        <dbReference type="Proteomes" id="UP000616201"/>
    </source>
</evidence>
<dbReference type="Gene3D" id="2.120.10.30">
    <property type="entry name" value="TolB, C-terminal domain"/>
    <property type="match status" value="1"/>
</dbReference>
<dbReference type="AlphaFoldDB" id="A0A928YRI5"/>
<keyword evidence="1" id="KW-0378">Hydrolase</keyword>
<name>A0A928YRI5_9SPHI</name>
<feature type="domain" description="Peptidase S9 prolyl oligopeptidase catalytic" evidence="2">
    <location>
        <begin position="417"/>
        <end position="629"/>
    </location>
</feature>
<dbReference type="SUPFAM" id="SSF53474">
    <property type="entry name" value="alpha/beta-Hydrolases"/>
    <property type="match status" value="1"/>
</dbReference>
<dbReference type="InterPro" id="IPR011042">
    <property type="entry name" value="6-blade_b-propeller_TolB-like"/>
</dbReference>
<sequence length="629" mass="72569">MLRDFGFLLVVAFVFLMVSCDSVSKKNEVIPIEDFFAKSDKSNFKISPNGDKIAYLGLHDHCKNIFILDLINKDSSKQLTYQSDMNVQYYFWADDQTIVFSNTQNQDDSLRLYTIDVETERRQALLKTANYKLRWLYPNKSFNGGLLATTNERDSSVFDLYRVYLDGRPKEMVDKNPGNIINWFASADGQVRLALTSDSVQETLLYRPSEDQVFKQVYKSGFETSVIPLGYYKNSTTHIYALSNIGRDKLSLVEFNTSTGEEIKEIFKSPNVDVNKEGYSALLNEMMYASSTVDRKKLHFFNDSYKKAYDQIKIKFPNTSIDFLDVDSSLSHFVFKNTIDVQPNDVYYYNSKTNDIQLLAESNQKFEENQLQPMESIVFNARDNKEIHGYITYPPNKRKNCPVVVLVHDGPSKRDFWEYNTEVQFLANRGYAVFQVNYRGSTGYGKEFWSSGFKQWGGKIQEDITDGVTWLIHEGIADKERIAIMGSGFGGYSALHAACFNSTLYSCAISSSGFTNLFTYFKEIPPYLKPYVQMYYQIIGNPETESELFKSISPLFHADQVTMPLLIFQGGRDKYSSATDVDQFVQKLKQSKVNVQYIYNEEEGRRFKNEENLIAYYQEIEQFLSENLK</sequence>
<protein>
    <submittedName>
        <fullName evidence="3">S9 family peptidase</fullName>
    </submittedName>
</protein>
<proteinExistence type="predicted"/>
<dbReference type="GO" id="GO:0004252">
    <property type="term" value="F:serine-type endopeptidase activity"/>
    <property type="evidence" value="ECO:0007669"/>
    <property type="project" value="TreeGrafter"/>
</dbReference>
<evidence type="ECO:0000259" key="2">
    <source>
        <dbReference type="Pfam" id="PF00326"/>
    </source>
</evidence>
<dbReference type="InterPro" id="IPR001375">
    <property type="entry name" value="Peptidase_S9_cat"/>
</dbReference>